<keyword evidence="4" id="KW-1185">Reference proteome</keyword>
<reference evidence="3 4" key="1">
    <citation type="submission" date="2020-10" db="EMBL/GenBank/DDBJ databases">
        <title>Complete genome sequence of Corynebacterium jeddahense DSM 45997, type strain of Corynebacterium jeddahense.</title>
        <authorList>
            <person name="Busche T."/>
            <person name="Kalinowski J."/>
            <person name="Ruckert C."/>
        </authorList>
    </citation>
    <scope>NUCLEOTIDE SEQUENCE [LARGE SCALE GENOMIC DNA]</scope>
    <source>
        <strain evidence="3 4">DSM 45997</strain>
    </source>
</reference>
<accession>A0ABY7UN82</accession>
<dbReference type="Pfam" id="PF14530">
    <property type="entry name" value="DUF4439"/>
    <property type="match status" value="1"/>
</dbReference>
<organism evidence="3 4">
    <name type="scientific">Corynebacterium jeddahense</name>
    <dbReference type="NCBI Taxonomy" id="1414719"/>
    <lineage>
        <taxon>Bacteria</taxon>
        <taxon>Bacillati</taxon>
        <taxon>Actinomycetota</taxon>
        <taxon>Actinomycetes</taxon>
        <taxon>Mycobacteriales</taxon>
        <taxon>Corynebacteriaceae</taxon>
        <taxon>Corynebacterium</taxon>
    </lineage>
</organism>
<evidence type="ECO:0000313" key="4">
    <source>
        <dbReference type="Proteomes" id="UP001218071"/>
    </source>
</evidence>
<evidence type="ECO:0000313" key="3">
    <source>
        <dbReference type="EMBL" id="WCZ39134.1"/>
    </source>
</evidence>
<dbReference type="Gene3D" id="1.20.1260.10">
    <property type="match status" value="1"/>
</dbReference>
<dbReference type="SUPFAM" id="SSF47240">
    <property type="entry name" value="Ferritin-like"/>
    <property type="match status" value="1"/>
</dbReference>
<sequence length="267" mass="27977">MQRVKKLLVLPAALLLTSCTVMDVVGPRPNGEIMALAKQASADATGGDPDWRALRQTQSQQLNDEALRLCGVDPSGKTPSSCDVAGGDTELPAAADASALLEHTVAAADKVPSDSVDLVVAQAIDALALTTVDLEPVQGQLTSDADAAAARDMLARENAMYYGLGIALAYADDGLHARIGVLRDASHERVDALTRILPPGVGEALVPAAGYAFADGYAEPTSPEEAAQLVKSMQADLVKEWRYAAARADAAQWREDAIRLAAHAQRV</sequence>
<protein>
    <recommendedName>
        <fullName evidence="2">DUF4439 domain-containing protein</fullName>
    </recommendedName>
</protein>
<gene>
    <name evidence="3" type="ORF">CJEDD_07705</name>
</gene>
<evidence type="ECO:0000259" key="2">
    <source>
        <dbReference type="Pfam" id="PF14530"/>
    </source>
</evidence>
<dbReference type="EMBL" id="CP063194">
    <property type="protein sequence ID" value="WCZ39134.1"/>
    <property type="molecule type" value="Genomic_DNA"/>
</dbReference>
<proteinExistence type="predicted"/>
<evidence type="ECO:0000256" key="1">
    <source>
        <dbReference type="SAM" id="SignalP"/>
    </source>
</evidence>
<keyword evidence="1" id="KW-0732">Signal</keyword>
<dbReference type="Proteomes" id="UP001218071">
    <property type="component" value="Chromosome"/>
</dbReference>
<name>A0ABY7UN82_9CORY</name>
<dbReference type="InterPro" id="IPR029447">
    <property type="entry name" value="DUF4439"/>
</dbReference>
<feature type="signal peptide" evidence="1">
    <location>
        <begin position="1"/>
        <end position="23"/>
    </location>
</feature>
<feature type="chain" id="PRO_5046211863" description="DUF4439 domain-containing protein" evidence="1">
    <location>
        <begin position="24"/>
        <end position="267"/>
    </location>
</feature>
<feature type="domain" description="DUF4439" evidence="2">
    <location>
        <begin position="150"/>
        <end position="263"/>
    </location>
</feature>
<dbReference type="PROSITE" id="PS51257">
    <property type="entry name" value="PROKAR_LIPOPROTEIN"/>
    <property type="match status" value="1"/>
</dbReference>
<dbReference type="InterPro" id="IPR012347">
    <property type="entry name" value="Ferritin-like"/>
</dbReference>
<dbReference type="InterPro" id="IPR009078">
    <property type="entry name" value="Ferritin-like_SF"/>
</dbReference>